<evidence type="ECO:0000256" key="3">
    <source>
        <dbReference type="ARBA" id="ARBA00022840"/>
    </source>
</evidence>
<evidence type="ECO:0000313" key="5">
    <source>
        <dbReference type="EMBL" id="PKY09768.1"/>
    </source>
</evidence>
<comment type="similarity">
    <text evidence="1">Belongs to the GSP E family.</text>
</comment>
<sequence>MKGFVTWEEGKGFSIPNMLVPERRAGDLNEALVTMGFHAQQIRFLSEYCRVAGIDMADGITDLGLGTSEKVVKAESIRSGIPYFPAESADFVKANLLHAYAPDIRAEESNVPYVPVGIDENERVLIAINHPSKKQEAINSLHKRTRNIEVCLAANKVIQNIFRSEFFDTQSLFTTARAKKGSEERYKEMLQALLVHACYQGASDIHFLPLPNGAGAVFIRIDGVLEPFAILERNPRGAEGEEKEYDRIVQVIRMDTASQDGVITEGTLGDSIPSSLAGKYQFRVEITATVKGASAVVRILSVSDDTTEFEEIGFDDLTKKRLLHYAGQSAGMLIVTGPTGSGKTTTLNALMKTIDPLSESVQTIENPVELLVGLWAQHHAKVLDSNKSEAQTWIRWFKALMRRDPDTILYGEIRDADTTAVALDGANTGHNVFTTMHTKSAASAIQRLRNMKLDATGESLDMDAVSSTLHGILAQRLLRKLCSYCKIKDERTDSLAQLAKIVELEPGQSIYRHNSAGCEICHGKGYRGRHMIYELLHFTRPVREMVSRKSPITELESAIEPHLTLWGTGMSLVHRGITSIDELRRVALEDID</sequence>
<organism evidence="5 6">
    <name type="scientific">Acidithiobacillus marinus</name>
    <dbReference type="NCBI Taxonomy" id="187490"/>
    <lineage>
        <taxon>Bacteria</taxon>
        <taxon>Pseudomonadati</taxon>
        <taxon>Pseudomonadota</taxon>
        <taxon>Acidithiobacillia</taxon>
        <taxon>Acidithiobacillales</taxon>
        <taxon>Acidithiobacillaceae</taxon>
        <taxon>Acidithiobacillus</taxon>
    </lineage>
</organism>
<dbReference type="InterPro" id="IPR027417">
    <property type="entry name" value="P-loop_NTPase"/>
</dbReference>
<gene>
    <name evidence="5" type="ORF">B1757_13285</name>
</gene>
<evidence type="ECO:0000256" key="2">
    <source>
        <dbReference type="ARBA" id="ARBA00022741"/>
    </source>
</evidence>
<dbReference type="OrthoDB" id="5789294at2"/>
<dbReference type="Pfam" id="PF00437">
    <property type="entry name" value="T2SSE"/>
    <property type="match status" value="1"/>
</dbReference>
<proteinExistence type="inferred from homology"/>
<dbReference type="PANTHER" id="PTHR30258">
    <property type="entry name" value="TYPE II SECRETION SYSTEM PROTEIN GSPE-RELATED"/>
    <property type="match status" value="1"/>
</dbReference>
<dbReference type="InParanoid" id="A0A2I1DIS2"/>
<keyword evidence="3" id="KW-0067">ATP-binding</keyword>
<dbReference type="GO" id="GO:0005886">
    <property type="term" value="C:plasma membrane"/>
    <property type="evidence" value="ECO:0007669"/>
    <property type="project" value="TreeGrafter"/>
</dbReference>
<comment type="caution">
    <text evidence="5">The sequence shown here is derived from an EMBL/GenBank/DDBJ whole genome shotgun (WGS) entry which is preliminary data.</text>
</comment>
<dbReference type="SUPFAM" id="SSF52540">
    <property type="entry name" value="P-loop containing nucleoside triphosphate hydrolases"/>
    <property type="match status" value="1"/>
</dbReference>
<dbReference type="Proteomes" id="UP000234329">
    <property type="component" value="Unassembled WGS sequence"/>
</dbReference>
<dbReference type="AlphaFoldDB" id="A0A2I1DIS2"/>
<dbReference type="GO" id="GO:0016887">
    <property type="term" value="F:ATP hydrolysis activity"/>
    <property type="evidence" value="ECO:0007669"/>
    <property type="project" value="TreeGrafter"/>
</dbReference>
<dbReference type="Gene3D" id="3.40.50.300">
    <property type="entry name" value="P-loop containing nucleotide triphosphate hydrolases"/>
    <property type="match status" value="1"/>
</dbReference>
<dbReference type="GO" id="GO:0005524">
    <property type="term" value="F:ATP binding"/>
    <property type="evidence" value="ECO:0007669"/>
    <property type="project" value="UniProtKB-KW"/>
</dbReference>
<keyword evidence="6" id="KW-1185">Reference proteome</keyword>
<keyword evidence="2" id="KW-0547">Nucleotide-binding</keyword>
<dbReference type="EMBL" id="MXAV01000051">
    <property type="protein sequence ID" value="PKY09768.1"/>
    <property type="molecule type" value="Genomic_DNA"/>
</dbReference>
<dbReference type="Gene3D" id="3.30.450.90">
    <property type="match status" value="1"/>
</dbReference>
<protein>
    <recommendedName>
        <fullName evidence="4">Bacterial type II secretion system protein E domain-containing protein</fullName>
    </recommendedName>
</protein>
<reference evidence="5 6" key="1">
    <citation type="submission" date="2017-03" db="EMBL/GenBank/DDBJ databases">
        <title>Draft genime sequence of the acidophilic sulfur-oxidizing bacterium Acidithiobacillus sp. SH, isolated from seawater.</title>
        <authorList>
            <person name="Sharmin S."/>
            <person name="Tokuhisa M."/>
            <person name="Kanao T."/>
            <person name="Kamimura K."/>
        </authorList>
    </citation>
    <scope>NUCLEOTIDE SEQUENCE [LARGE SCALE GENOMIC DNA]</scope>
    <source>
        <strain evidence="5 6">SH</strain>
    </source>
</reference>
<dbReference type="RefSeq" id="WP_101538787.1">
    <property type="nucleotide sequence ID" value="NZ_MXAV01000051.1"/>
</dbReference>
<evidence type="ECO:0000256" key="1">
    <source>
        <dbReference type="ARBA" id="ARBA00006611"/>
    </source>
</evidence>
<dbReference type="PANTHER" id="PTHR30258:SF2">
    <property type="entry name" value="COMG OPERON PROTEIN 1"/>
    <property type="match status" value="1"/>
</dbReference>
<evidence type="ECO:0000259" key="4">
    <source>
        <dbReference type="Pfam" id="PF00437"/>
    </source>
</evidence>
<dbReference type="InterPro" id="IPR001482">
    <property type="entry name" value="T2SS/T4SS_dom"/>
</dbReference>
<accession>A0A2I1DIS2</accession>
<evidence type="ECO:0000313" key="6">
    <source>
        <dbReference type="Proteomes" id="UP000234329"/>
    </source>
</evidence>
<feature type="domain" description="Bacterial type II secretion system protein E" evidence="4">
    <location>
        <begin position="186"/>
        <end position="585"/>
    </location>
</feature>
<name>A0A2I1DIS2_9PROT</name>